<protein>
    <recommendedName>
        <fullName evidence="2">Response regulatory domain-containing protein</fullName>
    </recommendedName>
</protein>
<sequence length="95" mass="10203">MNAIAQGRPDVDVPDVRMPNLEGVNLVWLLKGAPARADIPVVPMSAAGRAALPFRAFLSKPFTAARLVEALHAALPPWCLRIGPVKTWLAPQSMP</sequence>
<feature type="modified residue" description="4-aspartylphosphate" evidence="1">
    <location>
        <position position="15"/>
    </location>
</feature>
<evidence type="ECO:0000313" key="4">
    <source>
        <dbReference type="Proteomes" id="UP000656319"/>
    </source>
</evidence>
<evidence type="ECO:0000256" key="1">
    <source>
        <dbReference type="PROSITE-ProRule" id="PRU00169"/>
    </source>
</evidence>
<accession>A0ABN7IG09</accession>
<dbReference type="Gene3D" id="3.40.50.2300">
    <property type="match status" value="1"/>
</dbReference>
<evidence type="ECO:0000259" key="2">
    <source>
        <dbReference type="PROSITE" id="PS50110"/>
    </source>
</evidence>
<evidence type="ECO:0000313" key="3">
    <source>
        <dbReference type="EMBL" id="CAD6561994.1"/>
    </source>
</evidence>
<dbReference type="Proteomes" id="UP000656319">
    <property type="component" value="Unassembled WGS sequence"/>
</dbReference>
<dbReference type="InterPro" id="IPR011006">
    <property type="entry name" value="CheY-like_superfamily"/>
</dbReference>
<keyword evidence="1" id="KW-0597">Phosphoprotein</keyword>
<dbReference type="EMBL" id="CAJHCQ010000042">
    <property type="protein sequence ID" value="CAD6561994.1"/>
    <property type="molecule type" value="Genomic_DNA"/>
</dbReference>
<comment type="caution">
    <text evidence="3">The sequence shown here is derived from an EMBL/GenBank/DDBJ whole genome shotgun (WGS) entry which is preliminary data.</text>
</comment>
<proteinExistence type="predicted"/>
<feature type="domain" description="Response regulatory" evidence="2">
    <location>
        <begin position="1"/>
        <end position="75"/>
    </location>
</feature>
<dbReference type="SUPFAM" id="SSF52172">
    <property type="entry name" value="CheY-like"/>
    <property type="match status" value="1"/>
</dbReference>
<name>A0ABN7IG09_9BURK</name>
<reference evidence="3 4" key="1">
    <citation type="submission" date="2020-10" db="EMBL/GenBank/DDBJ databases">
        <authorList>
            <person name="Peeters C."/>
        </authorList>
    </citation>
    <scope>NUCLEOTIDE SEQUENCE [LARGE SCALE GENOMIC DNA]</scope>
    <source>
        <strain evidence="3 4">LMG 27952</strain>
    </source>
</reference>
<dbReference type="InterPro" id="IPR001789">
    <property type="entry name" value="Sig_transdc_resp-reg_receiver"/>
</dbReference>
<gene>
    <name evidence="3" type="ORF">LMG27952_07647</name>
</gene>
<keyword evidence="4" id="KW-1185">Reference proteome</keyword>
<organism evidence="3 4">
    <name type="scientific">Paraburkholderia hiiakae</name>
    <dbReference type="NCBI Taxonomy" id="1081782"/>
    <lineage>
        <taxon>Bacteria</taxon>
        <taxon>Pseudomonadati</taxon>
        <taxon>Pseudomonadota</taxon>
        <taxon>Betaproteobacteria</taxon>
        <taxon>Burkholderiales</taxon>
        <taxon>Burkholderiaceae</taxon>
        <taxon>Paraburkholderia</taxon>
    </lineage>
</organism>
<dbReference type="PROSITE" id="PS50110">
    <property type="entry name" value="RESPONSE_REGULATORY"/>
    <property type="match status" value="1"/>
</dbReference>